<comment type="caution">
    <text evidence="4">The sequence shown here is derived from an EMBL/GenBank/DDBJ whole genome shotgun (WGS) entry which is preliminary data.</text>
</comment>
<keyword evidence="2 4" id="KW-0012">Acyltransferase</keyword>
<dbReference type="InterPro" id="IPR050091">
    <property type="entry name" value="PKS_NRPS_Biosynth_Enz"/>
</dbReference>
<name>A0A8J7WY01_9ACTN</name>
<dbReference type="Pfam" id="PF00698">
    <property type="entry name" value="Acyl_transf_1"/>
    <property type="match status" value="1"/>
</dbReference>
<evidence type="ECO:0000256" key="1">
    <source>
        <dbReference type="ARBA" id="ARBA00022679"/>
    </source>
</evidence>
<dbReference type="SMART" id="SM00827">
    <property type="entry name" value="PKS_AT"/>
    <property type="match status" value="1"/>
</dbReference>
<organism evidence="4 5">
    <name type="scientific">Actinocrinis puniceicyclus</name>
    <dbReference type="NCBI Taxonomy" id="977794"/>
    <lineage>
        <taxon>Bacteria</taxon>
        <taxon>Bacillati</taxon>
        <taxon>Actinomycetota</taxon>
        <taxon>Actinomycetes</taxon>
        <taxon>Catenulisporales</taxon>
        <taxon>Actinospicaceae</taxon>
        <taxon>Actinocrinis</taxon>
    </lineage>
</organism>
<evidence type="ECO:0000313" key="4">
    <source>
        <dbReference type="EMBL" id="MBS2967174.1"/>
    </source>
</evidence>
<dbReference type="InterPro" id="IPR001227">
    <property type="entry name" value="Ac_transferase_dom_sf"/>
</dbReference>
<dbReference type="InterPro" id="IPR014043">
    <property type="entry name" value="Acyl_transferase_dom"/>
</dbReference>
<keyword evidence="5" id="KW-1185">Reference proteome</keyword>
<evidence type="ECO:0000313" key="5">
    <source>
        <dbReference type="Proteomes" id="UP000677913"/>
    </source>
</evidence>
<evidence type="ECO:0000256" key="2">
    <source>
        <dbReference type="ARBA" id="ARBA00023315"/>
    </source>
</evidence>
<protein>
    <submittedName>
        <fullName evidence="4">Acyltransferase domain-containing protein</fullName>
    </submittedName>
</protein>
<dbReference type="GO" id="GO:0006633">
    <property type="term" value="P:fatty acid biosynthetic process"/>
    <property type="evidence" value="ECO:0007669"/>
    <property type="project" value="TreeGrafter"/>
</dbReference>
<reference evidence="4" key="1">
    <citation type="submission" date="2021-04" db="EMBL/GenBank/DDBJ databases">
        <title>Genome based classification of Actinospica acidithermotolerans sp. nov., an actinobacterium isolated from an Indonesian hot spring.</title>
        <authorList>
            <person name="Kusuma A.B."/>
            <person name="Putra K.E."/>
            <person name="Nafisah S."/>
            <person name="Loh J."/>
            <person name="Nouioui I."/>
            <person name="Goodfellow M."/>
        </authorList>
    </citation>
    <scope>NUCLEOTIDE SEQUENCE</scope>
    <source>
        <strain evidence="4">DSM 45618</strain>
    </source>
</reference>
<accession>A0A8J7WY01</accession>
<dbReference type="InterPro" id="IPR016035">
    <property type="entry name" value="Acyl_Trfase/lysoPLipase"/>
</dbReference>
<evidence type="ECO:0000259" key="3">
    <source>
        <dbReference type="SMART" id="SM00827"/>
    </source>
</evidence>
<dbReference type="AlphaFoldDB" id="A0A8J7WY01"/>
<feature type="non-terminal residue" evidence="4">
    <location>
        <position position="147"/>
    </location>
</feature>
<dbReference type="PANTHER" id="PTHR43775:SF51">
    <property type="entry name" value="INACTIVE PHENOLPHTHIOCEROL SYNTHESIS POLYKETIDE SYNTHASE TYPE I PKS1-RELATED"/>
    <property type="match status" value="1"/>
</dbReference>
<feature type="non-terminal residue" evidence="4">
    <location>
        <position position="1"/>
    </location>
</feature>
<feature type="domain" description="Malonyl-CoA:ACP transacylase (MAT)" evidence="3">
    <location>
        <begin position="1"/>
        <end position="147"/>
    </location>
</feature>
<keyword evidence="1" id="KW-0808">Transferase</keyword>
<dbReference type="GO" id="GO:0004312">
    <property type="term" value="F:fatty acid synthase activity"/>
    <property type="evidence" value="ECO:0007669"/>
    <property type="project" value="TreeGrafter"/>
</dbReference>
<dbReference type="InterPro" id="IPR016036">
    <property type="entry name" value="Malonyl_transacylase_ACP-bd"/>
</dbReference>
<gene>
    <name evidence="4" type="ORF">KGA66_29365</name>
</gene>
<dbReference type="SUPFAM" id="SSF55048">
    <property type="entry name" value="Probable ACP-binding domain of malonyl-CoA ACP transacylase"/>
    <property type="match status" value="1"/>
</dbReference>
<dbReference type="PANTHER" id="PTHR43775">
    <property type="entry name" value="FATTY ACID SYNTHASE"/>
    <property type="match status" value="1"/>
</dbReference>
<dbReference type="Proteomes" id="UP000677913">
    <property type="component" value="Unassembled WGS sequence"/>
</dbReference>
<dbReference type="Gene3D" id="3.40.366.10">
    <property type="entry name" value="Malonyl-Coenzyme A Acyl Carrier Protein, domain 2"/>
    <property type="match status" value="1"/>
</dbReference>
<sequence length="147" mass="16116">HHTHYTQPALFTLETALYRLTQTFGIQPDYLTGHSLGEITAAHTAGILTLPDAVTLVAHRARLMQQTPTGAMHAINATEEQVRHALQGHEHHTAIAAINGPTHTVISGDTQTTNTIAQHFAAQGHKTRRLNTHHAFHSPHTVSYTHL</sequence>
<proteinExistence type="predicted"/>
<dbReference type="EMBL" id="JAGSXH010000378">
    <property type="protein sequence ID" value="MBS2967174.1"/>
    <property type="molecule type" value="Genomic_DNA"/>
</dbReference>
<dbReference type="SUPFAM" id="SSF52151">
    <property type="entry name" value="FabD/lysophospholipase-like"/>
    <property type="match status" value="1"/>
</dbReference>